<keyword evidence="1" id="KW-1133">Transmembrane helix</keyword>
<gene>
    <name evidence="2" type="ORF">GCM10009431_08050</name>
</gene>
<keyword evidence="3" id="KW-1185">Reference proteome</keyword>
<dbReference type="RefSeq" id="WP_343795977.1">
    <property type="nucleotide sequence ID" value="NZ_BAAAGF010000001.1"/>
</dbReference>
<name>A0ABN1JGI3_9FLAO</name>
<dbReference type="Proteomes" id="UP001500736">
    <property type="component" value="Unassembled WGS sequence"/>
</dbReference>
<evidence type="ECO:0000313" key="2">
    <source>
        <dbReference type="EMBL" id="GAA0739250.1"/>
    </source>
</evidence>
<feature type="transmembrane region" description="Helical" evidence="1">
    <location>
        <begin position="49"/>
        <end position="68"/>
    </location>
</feature>
<dbReference type="EMBL" id="BAAAGF010000001">
    <property type="protein sequence ID" value="GAA0739250.1"/>
    <property type="molecule type" value="Genomic_DNA"/>
</dbReference>
<evidence type="ECO:0000313" key="3">
    <source>
        <dbReference type="Proteomes" id="UP001500736"/>
    </source>
</evidence>
<accession>A0ABN1JGI3</accession>
<reference evidence="2 3" key="1">
    <citation type="journal article" date="2019" name="Int. J. Syst. Evol. Microbiol.">
        <title>The Global Catalogue of Microorganisms (GCM) 10K type strain sequencing project: providing services to taxonomists for standard genome sequencing and annotation.</title>
        <authorList>
            <consortium name="The Broad Institute Genomics Platform"/>
            <consortium name="The Broad Institute Genome Sequencing Center for Infectious Disease"/>
            <person name="Wu L."/>
            <person name="Ma J."/>
        </authorList>
    </citation>
    <scope>NUCLEOTIDE SEQUENCE [LARGE SCALE GENOMIC DNA]</scope>
    <source>
        <strain evidence="2 3">JCM 15976</strain>
    </source>
</reference>
<evidence type="ECO:0000256" key="1">
    <source>
        <dbReference type="SAM" id="Phobius"/>
    </source>
</evidence>
<keyword evidence="1" id="KW-0812">Transmembrane</keyword>
<proteinExistence type="predicted"/>
<organism evidence="2 3">
    <name type="scientific">Gaetbulibacter jejuensis</name>
    <dbReference type="NCBI Taxonomy" id="584607"/>
    <lineage>
        <taxon>Bacteria</taxon>
        <taxon>Pseudomonadati</taxon>
        <taxon>Bacteroidota</taxon>
        <taxon>Flavobacteriia</taxon>
        <taxon>Flavobacteriales</taxon>
        <taxon>Flavobacteriaceae</taxon>
        <taxon>Gaetbulibacter</taxon>
    </lineage>
</organism>
<keyword evidence="1" id="KW-0472">Membrane</keyword>
<protein>
    <submittedName>
        <fullName evidence="2">Uncharacterized protein</fullName>
    </submittedName>
</protein>
<comment type="caution">
    <text evidence="2">The sequence shown here is derived from an EMBL/GenBank/DDBJ whole genome shotgun (WGS) entry which is preliminary data.</text>
</comment>
<sequence>MKTLELNQMENVQGGQCEGALETLGLGTAGSGTILSGAALYAGLATGPIGWAFLGLAAASFAIAAASCSD</sequence>